<accession>A0A2W5D938</accession>
<dbReference type="EMBL" id="QFOD01000022">
    <property type="protein sequence ID" value="PZP28535.1"/>
    <property type="molecule type" value="Genomic_DNA"/>
</dbReference>
<evidence type="ECO:0000256" key="3">
    <source>
        <dbReference type="ARBA" id="ARBA00022452"/>
    </source>
</evidence>
<dbReference type="Gene3D" id="2.20.200.10">
    <property type="entry name" value="Outer membrane efflux proteins (OEP)"/>
    <property type="match status" value="1"/>
</dbReference>
<comment type="caution">
    <text evidence="10">The sequence shown here is derived from an EMBL/GenBank/DDBJ whole genome shotgun (WGS) entry which is preliminary data.</text>
</comment>
<gene>
    <name evidence="10" type="ORF">DI603_19365</name>
</gene>
<dbReference type="AlphaFoldDB" id="A0A2W5D938"/>
<comment type="similarity">
    <text evidence="2 9">Belongs to the outer membrane factor (OMF) (TC 1.B.17) family.</text>
</comment>
<evidence type="ECO:0000256" key="6">
    <source>
        <dbReference type="ARBA" id="ARBA00023136"/>
    </source>
</evidence>
<evidence type="ECO:0000313" key="11">
    <source>
        <dbReference type="Proteomes" id="UP000249633"/>
    </source>
</evidence>
<keyword evidence="4 9" id="KW-0812">Transmembrane</keyword>
<keyword evidence="8 9" id="KW-0449">Lipoprotein</keyword>
<dbReference type="Proteomes" id="UP000249633">
    <property type="component" value="Unassembled WGS sequence"/>
</dbReference>
<proteinExistence type="inferred from homology"/>
<keyword evidence="3 9" id="KW-1134">Transmembrane beta strand</keyword>
<dbReference type="PROSITE" id="PS51257">
    <property type="entry name" value="PROKAR_LIPOPROTEIN"/>
    <property type="match status" value="1"/>
</dbReference>
<keyword evidence="7 9" id="KW-0564">Palmitate</keyword>
<name>A0A2W5D938_9BURK</name>
<keyword evidence="6 9" id="KW-0472">Membrane</keyword>
<evidence type="ECO:0000256" key="8">
    <source>
        <dbReference type="ARBA" id="ARBA00023288"/>
    </source>
</evidence>
<evidence type="ECO:0000256" key="9">
    <source>
        <dbReference type="RuleBase" id="RU362097"/>
    </source>
</evidence>
<dbReference type="InterPro" id="IPR003423">
    <property type="entry name" value="OMP_efflux"/>
</dbReference>
<evidence type="ECO:0000256" key="2">
    <source>
        <dbReference type="ARBA" id="ARBA00007613"/>
    </source>
</evidence>
<dbReference type="PANTHER" id="PTHR30203">
    <property type="entry name" value="OUTER MEMBRANE CATION EFFLUX PROTEIN"/>
    <property type="match status" value="1"/>
</dbReference>
<keyword evidence="5 9" id="KW-0732">Signal</keyword>
<feature type="signal peptide" evidence="9">
    <location>
        <begin position="1"/>
        <end position="28"/>
    </location>
</feature>
<dbReference type="PANTHER" id="PTHR30203:SF20">
    <property type="entry name" value="MULTIDRUG RESISTANCE OUTER MEMBRANE PROTEIN MDTP-RELATED"/>
    <property type="match status" value="1"/>
</dbReference>
<evidence type="ECO:0000256" key="7">
    <source>
        <dbReference type="ARBA" id="ARBA00023139"/>
    </source>
</evidence>
<comment type="subcellular location">
    <subcellularLocation>
        <location evidence="9">Cell membrane</location>
        <topology evidence="9">Lipid-anchor</topology>
    </subcellularLocation>
    <subcellularLocation>
        <location evidence="1">Membrane</location>
    </subcellularLocation>
</comment>
<dbReference type="Pfam" id="PF02321">
    <property type="entry name" value="OEP"/>
    <property type="match status" value="2"/>
</dbReference>
<dbReference type="InterPro" id="IPR010131">
    <property type="entry name" value="MdtP/NodT-like"/>
</dbReference>
<evidence type="ECO:0008006" key="12">
    <source>
        <dbReference type="Google" id="ProtNLM"/>
    </source>
</evidence>
<dbReference type="GO" id="GO:0015562">
    <property type="term" value="F:efflux transmembrane transporter activity"/>
    <property type="evidence" value="ECO:0007669"/>
    <property type="project" value="InterPro"/>
</dbReference>
<evidence type="ECO:0000256" key="5">
    <source>
        <dbReference type="ARBA" id="ARBA00022729"/>
    </source>
</evidence>
<dbReference type="GO" id="GO:0005886">
    <property type="term" value="C:plasma membrane"/>
    <property type="evidence" value="ECO:0007669"/>
    <property type="project" value="UniProtKB-SubCell"/>
</dbReference>
<protein>
    <recommendedName>
        <fullName evidence="12">RND transporter</fullName>
    </recommendedName>
</protein>
<evidence type="ECO:0000256" key="1">
    <source>
        <dbReference type="ARBA" id="ARBA00004370"/>
    </source>
</evidence>
<evidence type="ECO:0000256" key="4">
    <source>
        <dbReference type="ARBA" id="ARBA00022692"/>
    </source>
</evidence>
<dbReference type="Gene3D" id="1.20.1600.10">
    <property type="entry name" value="Outer membrane efflux proteins (OEP)"/>
    <property type="match status" value="1"/>
</dbReference>
<organism evidence="10 11">
    <name type="scientific">Roseateles depolymerans</name>
    <dbReference type="NCBI Taxonomy" id="76731"/>
    <lineage>
        <taxon>Bacteria</taxon>
        <taxon>Pseudomonadati</taxon>
        <taxon>Pseudomonadota</taxon>
        <taxon>Betaproteobacteria</taxon>
        <taxon>Burkholderiales</taxon>
        <taxon>Sphaerotilaceae</taxon>
        <taxon>Roseateles</taxon>
    </lineage>
</organism>
<evidence type="ECO:0000313" key="10">
    <source>
        <dbReference type="EMBL" id="PZP28535.1"/>
    </source>
</evidence>
<reference evidence="10 11" key="1">
    <citation type="submission" date="2017-08" db="EMBL/GenBank/DDBJ databases">
        <title>Infants hospitalized years apart are colonized by the same room-sourced microbial strains.</title>
        <authorList>
            <person name="Brooks B."/>
            <person name="Olm M.R."/>
            <person name="Firek B.A."/>
            <person name="Baker R."/>
            <person name="Thomas B.C."/>
            <person name="Morowitz M.J."/>
            <person name="Banfield J.F."/>
        </authorList>
    </citation>
    <scope>NUCLEOTIDE SEQUENCE [LARGE SCALE GENOMIC DNA]</scope>
    <source>
        <strain evidence="10">S2_012_000_R2_81</strain>
    </source>
</reference>
<feature type="chain" id="PRO_5015798875" description="RND transporter" evidence="9">
    <location>
        <begin position="29"/>
        <end position="504"/>
    </location>
</feature>
<dbReference type="SUPFAM" id="SSF56954">
    <property type="entry name" value="Outer membrane efflux proteins (OEP)"/>
    <property type="match status" value="1"/>
</dbReference>
<dbReference type="NCBIfam" id="TIGR01845">
    <property type="entry name" value="outer_NodT"/>
    <property type="match status" value="1"/>
</dbReference>
<sequence>MPLRSCVPRHPRGAGPLLAALTAALLSACVAVPPEPHAVARPTLPAAQLPADLAAVPSANEPAWPAERWWRRYGDAQLDALLELGLQGSPSLQAAAARIGAAHAALTQARAADEAEPTLAGGVSRERYSSNGLFPAPIGGATFNDFSVQLQGRKTLDLWGGQRARVAAAVGEEAARRAELAQSRQLLAAAIVQTYWELQSDWALAAEQAAMAGLQQQLVEDRGRRVAHGLLAQDDQLAEQQQLAALKRREARSAADALQQREALRALLGAGADALADLVPRPLPAGGAMPPSALGFELLARRADLQAARWRAEASMSRVEVAQAAFYPQLDLGAAVGLDSLTLPHLLRSASRTFTLAPGLSLPVFSGAALRGQLGSARSERDERVADYDQQVLDAVRDVAQAVAAQRGLQAEAREQARATAAVELRREHAQRRLSQGLSDRASLLQAELAGRQEREAALQLQREQLRAEVALVRALGGGVHTETEWAAAAAAPSPTPSDPEITR</sequence>